<dbReference type="EMBL" id="GGEC01082155">
    <property type="protein sequence ID" value="MBX62639.1"/>
    <property type="molecule type" value="Transcribed_RNA"/>
</dbReference>
<reference evidence="1" key="1">
    <citation type="submission" date="2018-02" db="EMBL/GenBank/DDBJ databases">
        <title>Rhizophora mucronata_Transcriptome.</title>
        <authorList>
            <person name="Meera S.P."/>
            <person name="Sreeshan A."/>
            <person name="Augustine A."/>
        </authorList>
    </citation>
    <scope>NUCLEOTIDE SEQUENCE</scope>
    <source>
        <tissue evidence="1">Leaf</tissue>
    </source>
</reference>
<organism evidence="1">
    <name type="scientific">Rhizophora mucronata</name>
    <name type="common">Asiatic mangrove</name>
    <dbReference type="NCBI Taxonomy" id="61149"/>
    <lineage>
        <taxon>Eukaryota</taxon>
        <taxon>Viridiplantae</taxon>
        <taxon>Streptophyta</taxon>
        <taxon>Embryophyta</taxon>
        <taxon>Tracheophyta</taxon>
        <taxon>Spermatophyta</taxon>
        <taxon>Magnoliopsida</taxon>
        <taxon>eudicotyledons</taxon>
        <taxon>Gunneridae</taxon>
        <taxon>Pentapetalae</taxon>
        <taxon>rosids</taxon>
        <taxon>fabids</taxon>
        <taxon>Malpighiales</taxon>
        <taxon>Rhizophoraceae</taxon>
        <taxon>Rhizophora</taxon>
    </lineage>
</organism>
<accession>A0A2P2Q6X7</accession>
<protein>
    <submittedName>
        <fullName evidence="1">Uncharacterized protein</fullName>
    </submittedName>
</protein>
<sequence>MDGNIINFFRLSLRICVWPLLYLHRPLWKCFCN</sequence>
<dbReference type="AlphaFoldDB" id="A0A2P2Q6X7"/>
<proteinExistence type="predicted"/>
<name>A0A2P2Q6X7_RHIMU</name>
<evidence type="ECO:0000313" key="1">
    <source>
        <dbReference type="EMBL" id="MBX62639.1"/>
    </source>
</evidence>